<reference evidence="2 3" key="1">
    <citation type="submission" date="2018-10" db="EMBL/GenBank/DDBJ databases">
        <authorList>
            <person name="Chen X."/>
        </authorList>
    </citation>
    <scope>NUCLEOTIDE SEQUENCE [LARGE SCALE GENOMIC DNA]</scope>
    <source>
        <strain evidence="2 3">YIM 102668</strain>
    </source>
</reference>
<evidence type="ECO:0000259" key="1">
    <source>
        <dbReference type="Pfam" id="PF21012"/>
    </source>
</evidence>
<dbReference type="Proteomes" id="UP000275348">
    <property type="component" value="Unassembled WGS sequence"/>
</dbReference>
<proteinExistence type="predicted"/>
<keyword evidence="3" id="KW-1185">Reference proteome</keyword>
<evidence type="ECO:0000313" key="2">
    <source>
        <dbReference type="EMBL" id="RLZ12257.1"/>
    </source>
</evidence>
<organism evidence="2 3">
    <name type="scientific">Faecalibacter macacae</name>
    <dbReference type="NCBI Taxonomy" id="1859289"/>
    <lineage>
        <taxon>Bacteria</taxon>
        <taxon>Pseudomonadati</taxon>
        <taxon>Bacteroidota</taxon>
        <taxon>Flavobacteriia</taxon>
        <taxon>Flavobacteriales</taxon>
        <taxon>Weeksellaceae</taxon>
        <taxon>Faecalibacter</taxon>
    </lineage>
</organism>
<evidence type="ECO:0000313" key="3">
    <source>
        <dbReference type="Proteomes" id="UP000275348"/>
    </source>
</evidence>
<dbReference type="EMBL" id="RDOJ01000002">
    <property type="protein sequence ID" value="RLZ12257.1"/>
    <property type="molecule type" value="Genomic_DNA"/>
</dbReference>
<protein>
    <recommendedName>
        <fullName evidence="1">DUF6850 domain-containing protein</fullName>
    </recommendedName>
</protein>
<dbReference type="Pfam" id="PF21012">
    <property type="entry name" value="DUF6850"/>
    <property type="match status" value="1"/>
</dbReference>
<accession>A0A3L9MH72</accession>
<feature type="domain" description="DUF6850" evidence="1">
    <location>
        <begin position="6"/>
        <end position="154"/>
    </location>
</feature>
<name>A0A3L9MH72_9FLAO</name>
<dbReference type="AlphaFoldDB" id="A0A3L9MH72"/>
<dbReference type="InterPro" id="IPR049236">
    <property type="entry name" value="DUF6850"/>
</dbReference>
<gene>
    <name evidence="2" type="ORF">EAH69_01690</name>
</gene>
<comment type="caution">
    <text evidence="2">The sequence shown here is derived from an EMBL/GenBank/DDBJ whole genome shotgun (WGS) entry which is preliminary data.</text>
</comment>
<sequence>MQILKDNQPSWAAGAGLTYNYDGQQYPTTFTRMEYEDYIINAQVKKWFNMNNSNLSLGFNTALKFVGDNLLRHQENPSFTNFVSRNILNPNFAYQNTNYWANQLEVQYTLPAFKKTNAQLYFKTNYQNISSTETMLDSAKGLSNNYFNFTIGLIN</sequence>